<dbReference type="EMBL" id="CP001584">
    <property type="protein sequence ID" value="ADE30312.1"/>
    <property type="molecule type" value="Genomic_DNA"/>
</dbReference>
<dbReference type="PATRIC" id="fig|449216.3.peg.777"/>
<dbReference type="AlphaFoldDB" id="D5AY23"/>
<feature type="region of interest" description="Disordered" evidence="1">
    <location>
        <begin position="134"/>
        <end position="163"/>
    </location>
</feature>
<gene>
    <name evidence="3" type="ordered locus">rpr22_CDS735</name>
</gene>
<dbReference type="GO" id="GO:0003677">
    <property type="term" value="F:DNA binding"/>
    <property type="evidence" value="ECO:0007669"/>
    <property type="project" value="InterPro"/>
</dbReference>
<dbReference type="InterPro" id="IPR010982">
    <property type="entry name" value="Lambda_DNA-bd_dom_sf"/>
</dbReference>
<name>D5AY23_RICPP</name>
<evidence type="ECO:0000313" key="3">
    <source>
        <dbReference type="EMBL" id="ADE30312.1"/>
    </source>
</evidence>
<feature type="domain" description="HTH cro/C1-type" evidence="2">
    <location>
        <begin position="34"/>
        <end position="90"/>
    </location>
</feature>
<evidence type="ECO:0000259" key="2">
    <source>
        <dbReference type="SMART" id="SM00530"/>
    </source>
</evidence>
<dbReference type="SUPFAM" id="SSF47413">
    <property type="entry name" value="lambda repressor-like DNA-binding domains"/>
    <property type="match status" value="1"/>
</dbReference>
<sequence>MREDMRSTESNRINDTSVTNKDNPEEMRNNFKKFVLNILETDNITPYQLSEKTGTHETAWKNFLDGRTKMPDMGAIVALADYKNVPLDKLIGREINKEHKMTLEIKQTSKISSSTSKIPKDILQEAMLIGEKTQQFINKPTTKETKSYTKPIKRSHKPDARSI</sequence>
<dbReference type="GeneID" id="57569876"/>
<feature type="region of interest" description="Disordered" evidence="1">
    <location>
        <begin position="1"/>
        <end position="26"/>
    </location>
</feature>
<dbReference type="InterPro" id="IPR001387">
    <property type="entry name" value="Cro/C1-type_HTH"/>
</dbReference>
<dbReference type="SMART" id="SM00530">
    <property type="entry name" value="HTH_XRE"/>
    <property type="match status" value="1"/>
</dbReference>
<accession>D5AY23</accession>
<dbReference type="Proteomes" id="UP000006931">
    <property type="component" value="Chromosome"/>
</dbReference>
<dbReference type="HOGENOM" id="CLU_1601428_0_0_5"/>
<evidence type="ECO:0000256" key="1">
    <source>
        <dbReference type="SAM" id="MobiDB-lite"/>
    </source>
</evidence>
<dbReference type="Gene3D" id="1.10.260.40">
    <property type="entry name" value="lambda repressor-like DNA-binding domains"/>
    <property type="match status" value="1"/>
</dbReference>
<reference evidence="3 4" key="1">
    <citation type="journal article" date="2010" name="Genome Res.">
        <title>Genomic, proteomic, and transcriptomic analysis of virulent and avirulent Rickettsia prowazekii reveals its adaptive mutation capabilities.</title>
        <authorList>
            <person name="Bechah Y."/>
            <person name="El Karkouri K."/>
            <person name="Mediannikov O."/>
            <person name="Leroy Q."/>
            <person name="Pelletier N."/>
            <person name="Robert C."/>
            <person name="Medigue C."/>
            <person name="Mege J.L."/>
            <person name="Raoult D."/>
        </authorList>
    </citation>
    <scope>NUCLEOTIDE SEQUENCE [LARGE SCALE GENOMIC DNA]</scope>
    <source>
        <strain evidence="3 4">Rp22</strain>
    </source>
</reference>
<proteinExistence type="predicted"/>
<dbReference type="KEGG" id="rpq:rpr22_CDS735"/>
<organism evidence="3 4">
    <name type="scientific">Rickettsia prowazekii (strain Rp22)</name>
    <dbReference type="NCBI Taxonomy" id="449216"/>
    <lineage>
        <taxon>Bacteria</taxon>
        <taxon>Pseudomonadati</taxon>
        <taxon>Pseudomonadota</taxon>
        <taxon>Alphaproteobacteria</taxon>
        <taxon>Rickettsiales</taxon>
        <taxon>Rickettsiaceae</taxon>
        <taxon>Rickettsieae</taxon>
        <taxon>Rickettsia</taxon>
        <taxon>typhus group</taxon>
    </lineage>
</organism>
<dbReference type="RefSeq" id="WP_004599634.1">
    <property type="nucleotide sequence ID" value="NC_017560.1"/>
</dbReference>
<evidence type="ECO:0000313" key="4">
    <source>
        <dbReference type="Proteomes" id="UP000006931"/>
    </source>
</evidence>
<protein>
    <recommendedName>
        <fullName evidence="2">HTH cro/C1-type domain-containing protein</fullName>
    </recommendedName>
</protein>
<feature type="compositionally biased region" description="Polar residues" evidence="1">
    <location>
        <begin position="10"/>
        <end position="21"/>
    </location>
</feature>